<evidence type="ECO:0000256" key="3">
    <source>
        <dbReference type="ARBA" id="ARBA00022989"/>
    </source>
</evidence>
<reference evidence="7" key="1">
    <citation type="submission" date="2025-08" db="UniProtKB">
        <authorList>
            <consortium name="RefSeq"/>
        </authorList>
    </citation>
    <scope>IDENTIFICATION</scope>
</reference>
<feature type="transmembrane region" description="Helical" evidence="5">
    <location>
        <begin position="134"/>
        <end position="151"/>
    </location>
</feature>
<organism evidence="6 7">
    <name type="scientific">Aplysia californica</name>
    <name type="common">California sea hare</name>
    <dbReference type="NCBI Taxonomy" id="6500"/>
    <lineage>
        <taxon>Eukaryota</taxon>
        <taxon>Metazoa</taxon>
        <taxon>Spiralia</taxon>
        <taxon>Lophotrochozoa</taxon>
        <taxon>Mollusca</taxon>
        <taxon>Gastropoda</taxon>
        <taxon>Heterobranchia</taxon>
        <taxon>Euthyneura</taxon>
        <taxon>Tectipleura</taxon>
        <taxon>Aplysiida</taxon>
        <taxon>Aplysioidea</taxon>
        <taxon>Aplysiidae</taxon>
        <taxon>Aplysia</taxon>
    </lineage>
</organism>
<accession>A0ABM1A789</accession>
<feature type="transmembrane region" description="Helical" evidence="5">
    <location>
        <begin position="163"/>
        <end position="182"/>
    </location>
</feature>
<comment type="subcellular location">
    <subcellularLocation>
        <location evidence="1">Membrane</location>
        <topology evidence="1">Multi-pass membrane protein</topology>
    </subcellularLocation>
</comment>
<dbReference type="GeneID" id="101864646"/>
<dbReference type="Pfam" id="PF13520">
    <property type="entry name" value="AA_permease_2"/>
    <property type="match status" value="1"/>
</dbReference>
<evidence type="ECO:0000313" key="7">
    <source>
        <dbReference type="RefSeq" id="XP_012942202.2"/>
    </source>
</evidence>
<dbReference type="Proteomes" id="UP000694888">
    <property type="component" value="Unplaced"/>
</dbReference>
<feature type="non-terminal residue" evidence="7">
    <location>
        <position position="1"/>
    </location>
</feature>
<dbReference type="Gene3D" id="1.20.1740.10">
    <property type="entry name" value="Amino acid/polyamine transporter I"/>
    <property type="match status" value="1"/>
</dbReference>
<feature type="transmembrane region" description="Helical" evidence="5">
    <location>
        <begin position="48"/>
        <end position="68"/>
    </location>
</feature>
<dbReference type="InterPro" id="IPR050598">
    <property type="entry name" value="AminoAcid_Transporter"/>
</dbReference>
<dbReference type="InterPro" id="IPR002293">
    <property type="entry name" value="AA/rel_permease1"/>
</dbReference>
<protein>
    <submittedName>
        <fullName evidence="7">B(0,+)-type amino acid transporter 1</fullName>
    </submittedName>
</protein>
<evidence type="ECO:0000256" key="2">
    <source>
        <dbReference type="ARBA" id="ARBA00022692"/>
    </source>
</evidence>
<gene>
    <name evidence="7" type="primary">LOC101864646</name>
</gene>
<evidence type="ECO:0000256" key="5">
    <source>
        <dbReference type="SAM" id="Phobius"/>
    </source>
</evidence>
<dbReference type="PANTHER" id="PTHR11785:SF512">
    <property type="entry name" value="SOBREMESA, ISOFORM B"/>
    <property type="match status" value="1"/>
</dbReference>
<keyword evidence="6" id="KW-1185">Reference proteome</keyword>
<feature type="transmembrane region" description="Helical" evidence="5">
    <location>
        <begin position="188"/>
        <end position="206"/>
    </location>
</feature>
<evidence type="ECO:0000256" key="1">
    <source>
        <dbReference type="ARBA" id="ARBA00004141"/>
    </source>
</evidence>
<evidence type="ECO:0000256" key="4">
    <source>
        <dbReference type="ARBA" id="ARBA00023136"/>
    </source>
</evidence>
<dbReference type="PANTHER" id="PTHR11785">
    <property type="entry name" value="AMINO ACID TRANSPORTER"/>
    <property type="match status" value="1"/>
</dbReference>
<proteinExistence type="predicted"/>
<sequence length="236" mass="26015">RNLPRAIIVSVSSVIVIYALTNIGYLSVMTTTELLDADAVAVLWGDRVLRGASVIIPLSVMVSTFGSTNGTAYAGGRSVFAAARDGNFPEVFSLITVKQMTPLPSMVFTICLAIVFVLLGDIASLINFFSFTAWLFYGATFASLVVFRFKYKDTPRPYKVPIIIPIIMILFSIYLVIAPIVQDPSLEFLYAAIFVVGGLVFYLPFVHYKLKLPYFDEITLFIQLVFGASPASKYND</sequence>
<keyword evidence="2 5" id="KW-0812">Transmembrane</keyword>
<dbReference type="RefSeq" id="XP_012942202.2">
    <property type="nucleotide sequence ID" value="XM_013086748.2"/>
</dbReference>
<keyword evidence="3 5" id="KW-1133">Transmembrane helix</keyword>
<name>A0ABM1A789_APLCA</name>
<keyword evidence="4 5" id="KW-0472">Membrane</keyword>
<feature type="transmembrane region" description="Helical" evidence="5">
    <location>
        <begin position="107"/>
        <end position="128"/>
    </location>
</feature>
<evidence type="ECO:0000313" key="6">
    <source>
        <dbReference type="Proteomes" id="UP000694888"/>
    </source>
</evidence>
<feature type="transmembrane region" description="Helical" evidence="5">
    <location>
        <begin position="7"/>
        <end position="28"/>
    </location>
</feature>